<feature type="transmembrane region" description="Helical" evidence="8">
    <location>
        <begin position="240"/>
        <end position="259"/>
    </location>
</feature>
<comment type="similarity">
    <text evidence="2">Belongs to the urea transporter family.</text>
</comment>
<feature type="transmembrane region" description="Helical" evidence="8">
    <location>
        <begin position="135"/>
        <end position="154"/>
    </location>
</feature>
<sequence length="329" mass="34145">MMGYRLPEHFVTHCLRGAGQVFFMENALTGVCFLLAIAYASVDTGNWATTVGAVLGLVVATGTAYLIDARDKAIAQGMYGFNGILVGVAVPTFLAAGPVMWVLLVLGAAVSTVVMDAFTNVVTKNWGVAASTGPFVLTTWLLMLAAYSFANLPIASMGPPKLPEAISVAGFAGMAPQDMLVILCRNIGQVFLLGNAVSGVLIVIGLLVESIPAAIAALLGSVVALFCSVLFGADPAAVKAGLYGFSPVLTAIAVGVVFMQTGPKVLVFALLATIFTVIVQGALDTLLTPVGIPTFTAPYVLTMWLFTLPKAQLLPHPHAPNPESKIGHQ</sequence>
<dbReference type="EMBL" id="STGJ01000013">
    <property type="protein sequence ID" value="TIC80527.1"/>
    <property type="molecule type" value="Genomic_DNA"/>
</dbReference>
<dbReference type="PANTHER" id="PTHR10464:SF4">
    <property type="entry name" value="UREA TRANSPORTER"/>
    <property type="match status" value="1"/>
</dbReference>
<name>A0A4T0UPH0_9NEIS</name>
<evidence type="ECO:0000256" key="7">
    <source>
        <dbReference type="PIRSR" id="PIRSR016502-1"/>
    </source>
</evidence>
<evidence type="ECO:0000256" key="5">
    <source>
        <dbReference type="ARBA" id="ARBA00022989"/>
    </source>
</evidence>
<feature type="transmembrane region" description="Helical" evidence="8">
    <location>
        <begin position="79"/>
        <end position="96"/>
    </location>
</feature>
<evidence type="ECO:0000256" key="3">
    <source>
        <dbReference type="ARBA" id="ARBA00022475"/>
    </source>
</evidence>
<feature type="transmembrane region" description="Helical" evidence="8">
    <location>
        <begin position="47"/>
        <end position="67"/>
    </location>
</feature>
<keyword evidence="10" id="KW-1185">Reference proteome</keyword>
<dbReference type="AlphaFoldDB" id="A0A4T0UPH0"/>
<feature type="transmembrane region" description="Helical" evidence="8">
    <location>
        <begin position="190"/>
        <end position="208"/>
    </location>
</feature>
<dbReference type="InterPro" id="IPR004937">
    <property type="entry name" value="Urea_transporter"/>
</dbReference>
<keyword evidence="6 8" id="KW-0472">Membrane</keyword>
<comment type="subcellular location">
    <subcellularLocation>
        <location evidence="1">Cell membrane</location>
        <topology evidence="1">Multi-pass membrane protein</topology>
    </subcellularLocation>
</comment>
<evidence type="ECO:0000256" key="1">
    <source>
        <dbReference type="ARBA" id="ARBA00004651"/>
    </source>
</evidence>
<dbReference type="Proteomes" id="UP000308891">
    <property type="component" value="Unassembled WGS sequence"/>
</dbReference>
<evidence type="ECO:0000256" key="4">
    <source>
        <dbReference type="ARBA" id="ARBA00022692"/>
    </source>
</evidence>
<evidence type="ECO:0000256" key="6">
    <source>
        <dbReference type="ARBA" id="ARBA00023136"/>
    </source>
</evidence>
<feature type="transmembrane region" description="Helical" evidence="8">
    <location>
        <begin position="102"/>
        <end position="123"/>
    </location>
</feature>
<dbReference type="InterPro" id="IPR029020">
    <property type="entry name" value="Ammonium/urea_transptr"/>
</dbReference>
<dbReference type="Gene3D" id="1.10.3430.10">
    <property type="entry name" value="Ammonium transporter AmtB like domains"/>
    <property type="match status" value="1"/>
</dbReference>
<feature type="site" description="Important for channel permeability" evidence="7">
    <location>
        <position position="296"/>
    </location>
</feature>
<dbReference type="NCBIfam" id="TIGR03441">
    <property type="entry name" value="urea_trans_yut"/>
    <property type="match status" value="1"/>
</dbReference>
<dbReference type="Pfam" id="PF03253">
    <property type="entry name" value="UT"/>
    <property type="match status" value="1"/>
</dbReference>
<feature type="transmembrane region" description="Helical" evidence="8">
    <location>
        <begin position="214"/>
        <end position="233"/>
    </location>
</feature>
<reference evidence="9 10" key="1">
    <citation type="submission" date="2019-04" db="EMBL/GenBank/DDBJ databases">
        <title>Crenobacter sp. nov.</title>
        <authorList>
            <person name="Shi S."/>
        </authorList>
    </citation>
    <scope>NUCLEOTIDE SEQUENCE [LARGE SCALE GENOMIC DNA]</scope>
    <source>
        <strain evidence="9 10">GY 70310</strain>
    </source>
</reference>
<dbReference type="PIRSF" id="PIRSF016502">
    <property type="entry name" value="Urea_transporter"/>
    <property type="match status" value="1"/>
</dbReference>
<dbReference type="InterPro" id="IPR017807">
    <property type="entry name" value="Urea_transporter_bac"/>
</dbReference>
<dbReference type="RefSeq" id="WP_136554353.1">
    <property type="nucleotide sequence ID" value="NZ_STGJ01000013.1"/>
</dbReference>
<feature type="transmembrane region" description="Helical" evidence="8">
    <location>
        <begin position="290"/>
        <end position="307"/>
    </location>
</feature>
<accession>A0A4T0UPH0</accession>
<keyword evidence="3" id="KW-1003">Cell membrane</keyword>
<dbReference type="GO" id="GO:0005886">
    <property type="term" value="C:plasma membrane"/>
    <property type="evidence" value="ECO:0007669"/>
    <property type="project" value="UniProtKB-SubCell"/>
</dbReference>
<evidence type="ECO:0000313" key="9">
    <source>
        <dbReference type="EMBL" id="TIC80527.1"/>
    </source>
</evidence>
<comment type="caution">
    <text evidence="9">The sequence shown here is derived from an EMBL/GenBank/DDBJ whole genome shotgun (WGS) entry which is preliminary data.</text>
</comment>
<evidence type="ECO:0000313" key="10">
    <source>
        <dbReference type="Proteomes" id="UP000308891"/>
    </source>
</evidence>
<feature type="transmembrane region" description="Helical" evidence="8">
    <location>
        <begin position="21"/>
        <end position="41"/>
    </location>
</feature>
<protein>
    <submittedName>
        <fullName evidence="9">Urea transporter</fullName>
    </submittedName>
</protein>
<proteinExistence type="inferred from homology"/>
<dbReference type="GO" id="GO:0015204">
    <property type="term" value="F:urea transmembrane transporter activity"/>
    <property type="evidence" value="ECO:0007669"/>
    <property type="project" value="InterPro"/>
</dbReference>
<feature type="transmembrane region" description="Helical" evidence="8">
    <location>
        <begin position="265"/>
        <end position="283"/>
    </location>
</feature>
<evidence type="ECO:0000256" key="2">
    <source>
        <dbReference type="ARBA" id="ARBA00005914"/>
    </source>
</evidence>
<dbReference type="PANTHER" id="PTHR10464">
    <property type="entry name" value="UREA TRANSPORTER"/>
    <property type="match status" value="1"/>
</dbReference>
<keyword evidence="5 8" id="KW-1133">Transmembrane helix</keyword>
<evidence type="ECO:0000256" key="8">
    <source>
        <dbReference type="SAM" id="Phobius"/>
    </source>
</evidence>
<organism evidence="9 10">
    <name type="scientific">Crenobacter intestini</name>
    <dbReference type="NCBI Taxonomy" id="2563443"/>
    <lineage>
        <taxon>Bacteria</taxon>
        <taxon>Pseudomonadati</taxon>
        <taxon>Pseudomonadota</taxon>
        <taxon>Betaproteobacteria</taxon>
        <taxon>Neisseriales</taxon>
        <taxon>Neisseriaceae</taxon>
        <taxon>Crenobacter</taxon>
    </lineage>
</organism>
<dbReference type="OrthoDB" id="279428at2"/>
<gene>
    <name evidence="9" type="primary">yut</name>
    <name evidence="9" type="ORF">E5K04_11880</name>
</gene>
<keyword evidence="4 8" id="KW-0812">Transmembrane</keyword>